<evidence type="ECO:0000259" key="10">
    <source>
        <dbReference type="PROSITE" id="PS51352"/>
    </source>
</evidence>
<keyword evidence="5 7" id="KW-1015">Disulfide bond</keyword>
<dbReference type="InterPro" id="IPR036249">
    <property type="entry name" value="Thioredoxin-like_sf"/>
</dbReference>
<dbReference type="RefSeq" id="WP_114562024.1">
    <property type="nucleotide sequence ID" value="NZ_CP031124.1"/>
</dbReference>
<dbReference type="InterPro" id="IPR050824">
    <property type="entry name" value="Thiol_disulfide_DsbA"/>
</dbReference>
<dbReference type="GO" id="GO:0042597">
    <property type="term" value="C:periplasmic space"/>
    <property type="evidence" value="ECO:0007669"/>
    <property type="project" value="UniProtKB-SubCell"/>
</dbReference>
<dbReference type="InterPro" id="IPR023205">
    <property type="entry name" value="DsbA/DsbL"/>
</dbReference>
<evidence type="ECO:0000313" key="12">
    <source>
        <dbReference type="Proteomes" id="UP000252182"/>
    </source>
</evidence>
<evidence type="ECO:0000256" key="5">
    <source>
        <dbReference type="ARBA" id="ARBA00023157"/>
    </source>
</evidence>
<protein>
    <recommendedName>
        <fullName evidence="7">Thiol:disulfide interchange protein</fullName>
    </recommendedName>
</protein>
<dbReference type="CDD" id="cd03019">
    <property type="entry name" value="DsbA_DsbA"/>
    <property type="match status" value="1"/>
</dbReference>
<evidence type="ECO:0000256" key="2">
    <source>
        <dbReference type="ARBA" id="ARBA00005791"/>
    </source>
</evidence>
<evidence type="ECO:0000256" key="4">
    <source>
        <dbReference type="ARBA" id="ARBA00022764"/>
    </source>
</evidence>
<dbReference type="GO" id="GO:0016491">
    <property type="term" value="F:oxidoreductase activity"/>
    <property type="evidence" value="ECO:0007669"/>
    <property type="project" value="InterPro"/>
</dbReference>
<dbReference type="SUPFAM" id="SSF52833">
    <property type="entry name" value="Thioredoxin-like"/>
    <property type="match status" value="1"/>
</dbReference>
<reference evidence="12" key="1">
    <citation type="submission" date="2018-07" db="EMBL/GenBank/DDBJ databases">
        <authorList>
            <person name="Kim H."/>
        </authorList>
    </citation>
    <scope>NUCLEOTIDE SEQUENCE [LARGE SCALE GENOMIC DNA]</scope>
    <source>
        <strain evidence="12">F02</strain>
    </source>
</reference>
<organism evidence="11 12">
    <name type="scientific">Ephemeroptericola cinctiostellae</name>
    <dbReference type="NCBI Taxonomy" id="2268024"/>
    <lineage>
        <taxon>Bacteria</taxon>
        <taxon>Pseudomonadati</taxon>
        <taxon>Pseudomonadota</taxon>
        <taxon>Betaproteobacteria</taxon>
        <taxon>Burkholderiales</taxon>
        <taxon>Burkholderiaceae</taxon>
        <taxon>Ephemeroptericola</taxon>
    </lineage>
</organism>
<comment type="subcellular location">
    <subcellularLocation>
        <location evidence="1 7">Periplasm</location>
    </subcellularLocation>
</comment>
<dbReference type="InterPro" id="IPR001853">
    <property type="entry name" value="DSBA-like_thioredoxin_dom"/>
</dbReference>
<dbReference type="OrthoDB" id="9784896at2"/>
<comment type="similarity">
    <text evidence="2">Belongs to the thioredoxin family. DsbA subfamily.</text>
</comment>
<feature type="domain" description="Thioredoxin" evidence="10">
    <location>
        <begin position="16"/>
        <end position="210"/>
    </location>
</feature>
<keyword evidence="6" id="KW-0676">Redox-active center</keyword>
<dbReference type="Gene3D" id="3.40.30.10">
    <property type="entry name" value="Glutaredoxin"/>
    <property type="match status" value="1"/>
</dbReference>
<dbReference type="PIRSF" id="PIRSF001488">
    <property type="entry name" value="Tdi_protein"/>
    <property type="match status" value="1"/>
</dbReference>
<feature type="chain" id="PRO_5016782938" description="Thiol:disulfide interchange protein" evidence="9">
    <location>
        <begin position="27"/>
        <end position="212"/>
    </location>
</feature>
<dbReference type="AlphaFoldDB" id="A0A345D8R7"/>
<keyword evidence="12" id="KW-1185">Reference proteome</keyword>
<feature type="disulfide bond" description="Redox-active" evidence="8">
    <location>
        <begin position="61"/>
        <end position="64"/>
    </location>
</feature>
<name>A0A345D8R7_9BURK</name>
<evidence type="ECO:0000256" key="3">
    <source>
        <dbReference type="ARBA" id="ARBA00022729"/>
    </source>
</evidence>
<dbReference type="EMBL" id="CP031124">
    <property type="protein sequence ID" value="AXF84755.1"/>
    <property type="molecule type" value="Genomic_DNA"/>
</dbReference>
<accession>A0A345D8R7</accession>
<evidence type="ECO:0000313" key="11">
    <source>
        <dbReference type="EMBL" id="AXF84755.1"/>
    </source>
</evidence>
<dbReference type="PROSITE" id="PS51352">
    <property type="entry name" value="THIOREDOXIN_2"/>
    <property type="match status" value="1"/>
</dbReference>
<evidence type="ECO:0000256" key="1">
    <source>
        <dbReference type="ARBA" id="ARBA00004418"/>
    </source>
</evidence>
<dbReference type="Proteomes" id="UP000252182">
    <property type="component" value="Chromosome"/>
</dbReference>
<proteinExistence type="inferred from homology"/>
<evidence type="ECO:0000256" key="8">
    <source>
        <dbReference type="PIRSR" id="PIRSR001488-1"/>
    </source>
</evidence>
<evidence type="ECO:0000256" key="9">
    <source>
        <dbReference type="SAM" id="SignalP"/>
    </source>
</evidence>
<dbReference type="InterPro" id="IPR013766">
    <property type="entry name" value="Thioredoxin_domain"/>
</dbReference>
<dbReference type="PANTHER" id="PTHR35891">
    <property type="entry name" value="THIOL:DISULFIDE INTERCHANGE PROTEIN DSBA"/>
    <property type="match status" value="1"/>
</dbReference>
<dbReference type="PANTHER" id="PTHR35891:SF2">
    <property type="entry name" value="THIOL:DISULFIDE INTERCHANGE PROTEIN DSBA"/>
    <property type="match status" value="1"/>
</dbReference>
<evidence type="ECO:0000256" key="6">
    <source>
        <dbReference type="ARBA" id="ARBA00023284"/>
    </source>
</evidence>
<keyword evidence="3 9" id="KW-0732">Signal</keyword>
<keyword evidence="4 7" id="KW-0574">Periplasm</keyword>
<sequence>MTFLKHRLFAAFAALALIGVGTPAHAADYFANGQEVDQVVTPGRVQSTGQVEAVEFFWYGCPHCARFEPQLEDWVQQLPDNVAFIRLPASWNDSMTVQQRLYFTLAKLNRLDLHPAVFKAIHEQHQFLNTPAQIEKWAVGQKINRSQWRTAFNSAQVTQQVDGAQAAFQRFELSGVPAMVINGKYVINFVPNVLVRADELVQQELKALAAPK</sequence>
<gene>
    <name evidence="11" type="primary">dsbA_2</name>
    <name evidence="11" type="ORF">DTO96_100465</name>
</gene>
<dbReference type="Pfam" id="PF01323">
    <property type="entry name" value="DSBA"/>
    <property type="match status" value="1"/>
</dbReference>
<evidence type="ECO:0000256" key="7">
    <source>
        <dbReference type="PIRNR" id="PIRNR001488"/>
    </source>
</evidence>
<feature type="signal peptide" evidence="9">
    <location>
        <begin position="1"/>
        <end position="26"/>
    </location>
</feature>
<dbReference type="KEGG" id="hyf:DTO96_100465"/>